<keyword evidence="7 8" id="KW-0472">Membrane</keyword>
<accession>A0A327ZRA9</accession>
<sequence length="183" mass="19485">MKTKDLVIVGMFTALIAVLGLLPPISIPGIPVPFTFQNLGFILAGCLLGSRLGGLSVLIFTILVAIGLPVLSGGRGGFALFFGPTGGYILSFTLIAFLIGLFVERMKSPKVWQVFLINALIGAFLCNLIGGTFMAFNLKQDLFTALKSVMVFIPGDCIKALIAAILAVKLRNNPSIQKSLRIN</sequence>
<feature type="transmembrane region" description="Helical" evidence="9">
    <location>
        <begin position="115"/>
        <end position="136"/>
    </location>
</feature>
<keyword evidence="3 8" id="KW-0813">Transport</keyword>
<dbReference type="GO" id="GO:0005886">
    <property type="term" value="C:plasma membrane"/>
    <property type="evidence" value="ECO:0007669"/>
    <property type="project" value="UniProtKB-SubCell"/>
</dbReference>
<feature type="transmembrane region" description="Helical" evidence="9">
    <location>
        <begin position="39"/>
        <end position="66"/>
    </location>
</feature>
<keyword evidence="5 9" id="KW-0812">Transmembrane</keyword>
<organism evidence="10 11">
    <name type="scientific">Macrococcus epidermidis</name>
    <dbReference type="NCBI Taxonomy" id="1902580"/>
    <lineage>
        <taxon>Bacteria</taxon>
        <taxon>Bacillati</taxon>
        <taxon>Bacillota</taxon>
        <taxon>Bacilli</taxon>
        <taxon>Bacillales</taxon>
        <taxon>Staphylococcaceae</taxon>
        <taxon>Macrococcus</taxon>
    </lineage>
</organism>
<feature type="transmembrane region" description="Helical" evidence="9">
    <location>
        <begin position="6"/>
        <end position="27"/>
    </location>
</feature>
<evidence type="ECO:0000256" key="6">
    <source>
        <dbReference type="ARBA" id="ARBA00022989"/>
    </source>
</evidence>
<proteinExistence type="inferred from homology"/>
<evidence type="ECO:0000256" key="5">
    <source>
        <dbReference type="ARBA" id="ARBA00022692"/>
    </source>
</evidence>
<dbReference type="GO" id="GO:0015225">
    <property type="term" value="F:biotin transmembrane transporter activity"/>
    <property type="evidence" value="ECO:0007669"/>
    <property type="project" value="UniProtKB-UniRule"/>
</dbReference>
<keyword evidence="4 8" id="KW-1003">Cell membrane</keyword>
<dbReference type="PANTHER" id="PTHR34295:SF4">
    <property type="entry name" value="BIOTIN TRANSPORTER BIOY-RELATED"/>
    <property type="match status" value="1"/>
</dbReference>
<dbReference type="EMBL" id="PZJH01000003">
    <property type="protein sequence ID" value="RAK44759.1"/>
    <property type="molecule type" value="Genomic_DNA"/>
</dbReference>
<dbReference type="Pfam" id="PF02632">
    <property type="entry name" value="BioY"/>
    <property type="match status" value="1"/>
</dbReference>
<dbReference type="Proteomes" id="UP000249808">
    <property type="component" value="Unassembled WGS sequence"/>
</dbReference>
<evidence type="ECO:0000313" key="11">
    <source>
        <dbReference type="Proteomes" id="UP000249808"/>
    </source>
</evidence>
<evidence type="ECO:0000256" key="3">
    <source>
        <dbReference type="ARBA" id="ARBA00022448"/>
    </source>
</evidence>
<feature type="transmembrane region" description="Helical" evidence="9">
    <location>
        <begin position="148"/>
        <end position="168"/>
    </location>
</feature>
<comment type="caution">
    <text evidence="10">The sequence shown here is derived from an EMBL/GenBank/DDBJ whole genome shotgun (WGS) entry which is preliminary data.</text>
</comment>
<dbReference type="PANTHER" id="PTHR34295">
    <property type="entry name" value="BIOTIN TRANSPORTER BIOY"/>
    <property type="match status" value="1"/>
</dbReference>
<feature type="transmembrane region" description="Helical" evidence="9">
    <location>
        <begin position="78"/>
        <end position="103"/>
    </location>
</feature>
<dbReference type="AlphaFoldDB" id="A0A327ZRA9"/>
<evidence type="ECO:0000256" key="9">
    <source>
        <dbReference type="SAM" id="Phobius"/>
    </source>
</evidence>
<dbReference type="InterPro" id="IPR003784">
    <property type="entry name" value="BioY"/>
</dbReference>
<evidence type="ECO:0000256" key="7">
    <source>
        <dbReference type="ARBA" id="ARBA00023136"/>
    </source>
</evidence>
<comment type="subcellular location">
    <subcellularLocation>
        <location evidence="1 8">Cell membrane</location>
        <topology evidence="1 8">Multi-pass membrane protein</topology>
    </subcellularLocation>
</comment>
<name>A0A327ZRA9_9STAP</name>
<evidence type="ECO:0000256" key="1">
    <source>
        <dbReference type="ARBA" id="ARBA00004651"/>
    </source>
</evidence>
<dbReference type="PIRSF" id="PIRSF016661">
    <property type="entry name" value="BioY"/>
    <property type="match status" value="1"/>
</dbReference>
<keyword evidence="11" id="KW-1185">Reference proteome</keyword>
<evidence type="ECO:0000256" key="4">
    <source>
        <dbReference type="ARBA" id="ARBA00022475"/>
    </source>
</evidence>
<gene>
    <name evidence="10" type="ORF">BHU61_08585</name>
</gene>
<keyword evidence="6 9" id="KW-1133">Transmembrane helix</keyword>
<evidence type="ECO:0000256" key="8">
    <source>
        <dbReference type="PIRNR" id="PIRNR016661"/>
    </source>
</evidence>
<protein>
    <recommendedName>
        <fullName evidence="8">Biotin transporter</fullName>
    </recommendedName>
</protein>
<evidence type="ECO:0000313" key="10">
    <source>
        <dbReference type="EMBL" id="RAK44759.1"/>
    </source>
</evidence>
<comment type="similarity">
    <text evidence="2 8">Belongs to the BioY family.</text>
</comment>
<dbReference type="Gene3D" id="1.10.1760.20">
    <property type="match status" value="1"/>
</dbReference>
<dbReference type="RefSeq" id="WP_111716187.1">
    <property type="nucleotide sequence ID" value="NZ_JBHSSR010000013.1"/>
</dbReference>
<reference evidence="10 11" key="1">
    <citation type="journal article" date="2018" name="Front. Microbiol.">
        <title>Description and Comparative Genomics of Macrococcus caseolyticus subsp. hominis subsp. nov., Macrococcus goetzii sp. nov., Macrococcus epidermidis sp. nov., and Macrococcus bohemicus sp. nov., Novel Macrococci From Human Clinical Material With Virulence Potential and Suspected Uptake of Foreign DNA by Natural Transformation.</title>
        <authorList>
            <person name="Maslanova I."/>
            <person name="Wertheimer Z."/>
            <person name="Sedlacek I."/>
            <person name="Svec P."/>
            <person name="Indrakova A."/>
            <person name="Kovarovic V."/>
            <person name="Schumann P."/>
            <person name="Sproer C."/>
            <person name="Kralova S."/>
            <person name="Sedo O."/>
            <person name="Kristofova L."/>
            <person name="Vrbovska V."/>
            <person name="Fuzik T."/>
            <person name="Petras P."/>
            <person name="Zdrahal Z."/>
            <person name="Ruzickova V."/>
            <person name="Doskar J."/>
            <person name="Pantucek R."/>
        </authorList>
    </citation>
    <scope>NUCLEOTIDE SEQUENCE [LARGE SCALE GENOMIC DNA]</scope>
    <source>
        <strain evidence="10 11">01/688</strain>
    </source>
</reference>
<evidence type="ECO:0000256" key="2">
    <source>
        <dbReference type="ARBA" id="ARBA00010692"/>
    </source>
</evidence>